<keyword evidence="5" id="KW-0597">Phosphoprotein</keyword>
<dbReference type="Pfam" id="PF01602">
    <property type="entry name" value="Adaptin_N"/>
    <property type="match status" value="1"/>
</dbReference>
<evidence type="ECO:0000256" key="6">
    <source>
        <dbReference type="ARBA" id="ARBA00022927"/>
    </source>
</evidence>
<feature type="compositionally biased region" description="Basic and acidic residues" evidence="12">
    <location>
        <begin position="666"/>
        <end position="678"/>
    </location>
</feature>
<protein>
    <recommendedName>
        <fullName evidence="11">AP-3 complex subunit beta</fullName>
    </recommendedName>
</protein>
<keyword evidence="6 11" id="KW-0653">Protein transport</keyword>
<feature type="compositionally biased region" description="Low complexity" evidence="12">
    <location>
        <begin position="697"/>
        <end position="713"/>
    </location>
</feature>
<dbReference type="InterPro" id="IPR016024">
    <property type="entry name" value="ARM-type_fold"/>
</dbReference>
<reference evidence="14" key="1">
    <citation type="submission" date="2025-08" db="UniProtKB">
        <authorList>
            <consortium name="Ensembl"/>
        </authorList>
    </citation>
    <scope>IDENTIFICATION</scope>
</reference>
<dbReference type="InterPro" id="IPR011989">
    <property type="entry name" value="ARM-like"/>
</dbReference>
<dbReference type="GO" id="GO:0005794">
    <property type="term" value="C:Golgi apparatus"/>
    <property type="evidence" value="ECO:0007669"/>
    <property type="project" value="UniProtKB-SubCell"/>
</dbReference>
<evidence type="ECO:0000256" key="11">
    <source>
        <dbReference type="PIRNR" id="PIRNR037096"/>
    </source>
</evidence>
<dbReference type="PANTHER" id="PTHR11134">
    <property type="entry name" value="ADAPTOR COMPLEX SUBUNIT BETA FAMILY MEMBER"/>
    <property type="match status" value="1"/>
</dbReference>
<feature type="domain" description="AP-3 complex subunit beta C-terminal" evidence="13">
    <location>
        <begin position="745"/>
        <end position="860"/>
    </location>
</feature>
<accession>A0A8B9RF58</accession>
<keyword evidence="9" id="KW-0968">Cytoplasmic vesicle</keyword>
<dbReference type="Proteomes" id="UP000694621">
    <property type="component" value="Unplaced"/>
</dbReference>
<dbReference type="PIRSF" id="PIRSF037096">
    <property type="entry name" value="AP3_complex_beta"/>
    <property type="match status" value="1"/>
</dbReference>
<dbReference type="GO" id="GO:0030123">
    <property type="term" value="C:AP-3 adaptor complex"/>
    <property type="evidence" value="ECO:0007669"/>
    <property type="project" value="UniProtKB-UniRule"/>
</dbReference>
<evidence type="ECO:0000256" key="12">
    <source>
        <dbReference type="SAM" id="MobiDB-lite"/>
    </source>
</evidence>
<evidence type="ECO:0000256" key="10">
    <source>
        <dbReference type="ARBA" id="ARBA00023570"/>
    </source>
</evidence>
<proteinExistence type="inferred from homology"/>
<keyword evidence="4 11" id="KW-0813">Transport</keyword>
<dbReference type="Gene3D" id="1.25.10.10">
    <property type="entry name" value="Leucine-rich Repeat Variant"/>
    <property type="match status" value="1"/>
</dbReference>
<dbReference type="Ensembl" id="ENSAMXT00005041805.1">
    <property type="protein sequence ID" value="ENSAMXP00005038365.1"/>
    <property type="gene ID" value="ENSAMXG00005014538.1"/>
</dbReference>
<dbReference type="GO" id="GO:0016192">
    <property type="term" value="P:vesicle-mediated transport"/>
    <property type="evidence" value="ECO:0007669"/>
    <property type="project" value="InterPro"/>
</dbReference>
<comment type="subcellular location">
    <subcellularLocation>
        <location evidence="1">Cytoplasmic vesicle</location>
        <location evidence="1">Clathrin-coated vesicle membrane</location>
        <topology evidence="1">Peripheral membrane protein</topology>
        <orientation evidence="1">Cytoplasmic side</orientation>
    </subcellularLocation>
    <subcellularLocation>
        <location evidence="2">Golgi apparatus</location>
    </subcellularLocation>
</comment>
<dbReference type="SMART" id="SM01355">
    <property type="entry name" value="AP3B1_C"/>
    <property type="match status" value="1"/>
</dbReference>
<dbReference type="SUPFAM" id="SSF48371">
    <property type="entry name" value="ARM repeat"/>
    <property type="match status" value="1"/>
</dbReference>
<evidence type="ECO:0000313" key="14">
    <source>
        <dbReference type="Ensembl" id="ENSAMXP00005038365.1"/>
    </source>
</evidence>
<evidence type="ECO:0000256" key="5">
    <source>
        <dbReference type="ARBA" id="ARBA00022553"/>
    </source>
</evidence>
<name>A0A8B9RF58_ASTMX</name>
<feature type="region of interest" description="Disordered" evidence="12">
    <location>
        <begin position="666"/>
        <end position="755"/>
    </location>
</feature>
<keyword evidence="8 11" id="KW-0472">Membrane</keyword>
<keyword evidence="7" id="KW-0333">Golgi apparatus</keyword>
<dbReference type="InterPro" id="IPR026739">
    <property type="entry name" value="AP_beta"/>
</dbReference>
<evidence type="ECO:0000256" key="8">
    <source>
        <dbReference type="ARBA" id="ARBA00023136"/>
    </source>
</evidence>
<comment type="function">
    <text evidence="10">Subunit of non-clathrin- and clathrin-associated adaptor protein complex 3 (AP-3) that plays a role in protein sorting in the late-Golgi/trans-Golgi network (TGN) and/or endosomes. The AP complexes mediate both the recruitment of clathrin to membranes and the recognition of sorting signals within the cytosolic tails of transmembrane cargo molecules. AP-3 appears to be involved in the sorting of a subset of transmembrane proteins targeted to lysosomes and lysosome-related organelles. In concert with the BLOC-1 complex, AP-3 is required to target cargos into vesicles assembled at cell bodies for delivery into neurites and nerve terminals.</text>
</comment>
<dbReference type="Pfam" id="PF14796">
    <property type="entry name" value="AP3B1_C"/>
    <property type="match status" value="1"/>
</dbReference>
<dbReference type="GO" id="GO:0006886">
    <property type="term" value="P:intracellular protein transport"/>
    <property type="evidence" value="ECO:0007669"/>
    <property type="project" value="InterPro"/>
</dbReference>
<dbReference type="AlphaFoldDB" id="A0A8B9RF58"/>
<evidence type="ECO:0000256" key="7">
    <source>
        <dbReference type="ARBA" id="ARBA00023034"/>
    </source>
</evidence>
<organism evidence="14 15">
    <name type="scientific">Astyanax mexicanus</name>
    <name type="common">Blind cave fish</name>
    <name type="synonym">Astyanax fasciatus mexicanus</name>
    <dbReference type="NCBI Taxonomy" id="7994"/>
    <lineage>
        <taxon>Eukaryota</taxon>
        <taxon>Metazoa</taxon>
        <taxon>Chordata</taxon>
        <taxon>Craniata</taxon>
        <taxon>Vertebrata</taxon>
        <taxon>Euteleostomi</taxon>
        <taxon>Actinopterygii</taxon>
        <taxon>Neopterygii</taxon>
        <taxon>Teleostei</taxon>
        <taxon>Ostariophysi</taxon>
        <taxon>Characiformes</taxon>
        <taxon>Characoidei</taxon>
        <taxon>Acestrorhamphidae</taxon>
        <taxon>Acestrorhamphinae</taxon>
        <taxon>Astyanax</taxon>
    </lineage>
</organism>
<feature type="compositionally biased region" description="Basic and acidic residues" evidence="12">
    <location>
        <begin position="744"/>
        <end position="755"/>
    </location>
</feature>
<feature type="compositionally biased region" description="Acidic residues" evidence="12">
    <location>
        <begin position="714"/>
        <end position="733"/>
    </location>
</feature>
<evidence type="ECO:0000256" key="3">
    <source>
        <dbReference type="ARBA" id="ARBA00006613"/>
    </source>
</evidence>
<dbReference type="InterPro" id="IPR056314">
    <property type="entry name" value="AP3B1/2_C"/>
</dbReference>
<evidence type="ECO:0000259" key="13">
    <source>
        <dbReference type="SMART" id="SM01355"/>
    </source>
</evidence>
<dbReference type="Pfam" id="PF24080">
    <property type="entry name" value="AP3B1_C_2"/>
    <property type="match status" value="1"/>
</dbReference>
<evidence type="ECO:0000256" key="9">
    <source>
        <dbReference type="ARBA" id="ARBA00023329"/>
    </source>
</evidence>
<sequence length="995" mass="111327">MSTTSAFNDEKGGSSSAGEPEYGHDPASGGIFSSDYKRHDDLKEMLDSNKDSLKLEAMKRIVAMIARGKNASDLFPAVVKNVACKNIEVKKLVYVYLVRYAEEQQDLALLSISTFQRGLKDPNQLIRASALRVLSSIRVTIIVPIMMLAIKEAASDMSPYVRKTAAHAIPKLYSLDPEQKDQLIEVIEKLLADKTTLVAGSVVMAFEEVCPERIDLIHKNYRKLCNLLIDVEEWGQVVIINMLTRYARTQFLNPNINESLLEEGGEKAFYGSDDEDDDDEEKKAEAAALAKRKPYVMDPDHRLLLRNTKPLLQSRNAAVVMAVAQLYFHLAPKAEVGVIAKALVRLMRSHSEVQYVVLQNVATMTIKRRGMFEPYLKSFYIRSTDPTQIKILKLEVLTNLANETNISTILREFQTYIKSMDKDFVAATIQAIGRCATNIGEVRDTCLNGLVQLLSNRDELVVAESVVVIKKLLQMQPEQHSDIIKHMAKLTDNIQVPMARASILWLIGEYCEHVPKIAPDVLRKMAKSFTNEEDIVKLQILNLAAKLYLTNSKQTKLLTQYVLNLAKYDQNYDIRDRARFIRQLIVPTDKSGALSKYAKKLFLALKPAPVLESPFKDRDHFQLGSLSHLLNAKAGGYQELPDWPESAPDPSVRNVEVPEWTKCTSRKERKEKKVEKPFYSDSEGESGPTESADSESDTGSGSESGSEESGSGSESEESEEESESEEEEEDEEDERTKKKKKIEKSKPKKPESAERSECFPFRSMISTIAPSSSVRMYELLHRITGEGLAVEYCFSRQPFSPDPHMVAVQIQFTNNTSSETKSLHIEDPKLQSGMRIKEFPEIAGESVNVVMGIDFCDSTQAANFQLCTHTRKFFVSIQPPVGELMVPAFLTENEFKKEQGQLMGMNEISEKLNLGEKCQSDHAIVERVTAKANLSRVPCGSEKENRFAGKTVSSGSLVLVTVARKEGGGAQLTVNCEKMVIGTMLVKDILQALTQ</sequence>
<feature type="region of interest" description="Disordered" evidence="12">
    <location>
        <begin position="1"/>
        <end position="34"/>
    </location>
</feature>
<feature type="compositionally biased region" description="Polar residues" evidence="12">
    <location>
        <begin position="1"/>
        <end position="17"/>
    </location>
</feature>
<dbReference type="InterPro" id="IPR002553">
    <property type="entry name" value="Clathrin/coatomer_adapt-like_N"/>
</dbReference>
<dbReference type="InterPro" id="IPR026740">
    <property type="entry name" value="AP3_beta"/>
</dbReference>
<evidence type="ECO:0000256" key="1">
    <source>
        <dbReference type="ARBA" id="ARBA00004145"/>
    </source>
</evidence>
<evidence type="ECO:0000256" key="4">
    <source>
        <dbReference type="ARBA" id="ARBA00022448"/>
    </source>
</evidence>
<evidence type="ECO:0000256" key="2">
    <source>
        <dbReference type="ARBA" id="ARBA00004555"/>
    </source>
</evidence>
<evidence type="ECO:0000313" key="15">
    <source>
        <dbReference type="Proteomes" id="UP000694621"/>
    </source>
</evidence>
<comment type="similarity">
    <text evidence="3 11">Belongs to the adaptor complexes large subunit family.</text>
</comment>
<dbReference type="InterPro" id="IPR029390">
    <property type="entry name" value="AP3B_C"/>
</dbReference>
<dbReference type="GO" id="GO:0030665">
    <property type="term" value="C:clathrin-coated vesicle membrane"/>
    <property type="evidence" value="ECO:0007669"/>
    <property type="project" value="UniProtKB-SubCell"/>
</dbReference>